<dbReference type="InterPro" id="IPR036148">
    <property type="entry name" value="MmgE/PrpD_sf"/>
</dbReference>
<proteinExistence type="inferred from homology"/>
<dbReference type="EMBL" id="JAATWM020000012">
    <property type="protein sequence ID" value="KAF9877990.1"/>
    <property type="molecule type" value="Genomic_DNA"/>
</dbReference>
<evidence type="ECO:0000313" key="5">
    <source>
        <dbReference type="Proteomes" id="UP000781932"/>
    </source>
</evidence>
<dbReference type="Gene3D" id="1.10.4100.10">
    <property type="entry name" value="2-methylcitrate dehydratase PrpD"/>
    <property type="match status" value="1"/>
</dbReference>
<organism evidence="4 5">
    <name type="scientific">Colletotrichum karsti</name>
    <dbReference type="NCBI Taxonomy" id="1095194"/>
    <lineage>
        <taxon>Eukaryota</taxon>
        <taxon>Fungi</taxon>
        <taxon>Dikarya</taxon>
        <taxon>Ascomycota</taxon>
        <taxon>Pezizomycotina</taxon>
        <taxon>Sordariomycetes</taxon>
        <taxon>Hypocreomycetidae</taxon>
        <taxon>Glomerellales</taxon>
        <taxon>Glomerellaceae</taxon>
        <taxon>Colletotrichum</taxon>
        <taxon>Colletotrichum boninense species complex</taxon>
    </lineage>
</organism>
<dbReference type="InterPro" id="IPR005656">
    <property type="entry name" value="MmgE_PrpD"/>
</dbReference>
<comment type="similarity">
    <text evidence="1">Belongs to the PrpD family.</text>
</comment>
<dbReference type="RefSeq" id="XP_038747451.1">
    <property type="nucleotide sequence ID" value="XM_038887285.1"/>
</dbReference>
<accession>A0A9P6IFW6</accession>
<reference evidence="4" key="1">
    <citation type="submission" date="2020-03" db="EMBL/GenBank/DDBJ databases">
        <authorList>
            <person name="He L."/>
        </authorList>
    </citation>
    <scope>NUCLEOTIDE SEQUENCE</scope>
    <source>
        <strain evidence="4">CkLH20</strain>
    </source>
</reference>
<feature type="domain" description="MmgE/PrpD N-terminal" evidence="2">
    <location>
        <begin position="24"/>
        <end position="267"/>
    </location>
</feature>
<feature type="domain" description="MmgE/PrpD C-terminal" evidence="3">
    <location>
        <begin position="289"/>
        <end position="459"/>
    </location>
</feature>
<dbReference type="InterPro" id="IPR042188">
    <property type="entry name" value="MmgE/PrpD_sf_2"/>
</dbReference>
<name>A0A9P6IFW6_9PEZI</name>
<dbReference type="Gene3D" id="3.30.1330.120">
    <property type="entry name" value="2-methylcitrate dehydratase PrpD"/>
    <property type="match status" value="1"/>
</dbReference>
<dbReference type="SUPFAM" id="SSF103378">
    <property type="entry name" value="2-methylcitrate dehydratase PrpD"/>
    <property type="match status" value="1"/>
</dbReference>
<dbReference type="InterPro" id="IPR045337">
    <property type="entry name" value="MmgE_PrpD_C"/>
</dbReference>
<keyword evidence="5" id="KW-1185">Reference proteome</keyword>
<comment type="caution">
    <text evidence="4">The sequence shown here is derived from an EMBL/GenBank/DDBJ whole genome shotgun (WGS) entry which is preliminary data.</text>
</comment>
<protein>
    <recommendedName>
        <fullName evidence="6">MmgE/PrpD family protein</fullName>
    </recommendedName>
</protein>
<evidence type="ECO:0008006" key="6">
    <source>
        <dbReference type="Google" id="ProtNLM"/>
    </source>
</evidence>
<dbReference type="Pfam" id="PF19305">
    <property type="entry name" value="MmgE_PrpD_C"/>
    <property type="match status" value="1"/>
</dbReference>
<evidence type="ECO:0000259" key="3">
    <source>
        <dbReference type="Pfam" id="PF19305"/>
    </source>
</evidence>
<dbReference type="PANTHER" id="PTHR16943">
    <property type="entry name" value="2-METHYLCITRATE DEHYDRATASE-RELATED"/>
    <property type="match status" value="1"/>
</dbReference>
<evidence type="ECO:0000256" key="1">
    <source>
        <dbReference type="ARBA" id="ARBA00006174"/>
    </source>
</evidence>
<dbReference type="Pfam" id="PF03972">
    <property type="entry name" value="MmgE_PrpD_N"/>
    <property type="match status" value="1"/>
</dbReference>
<dbReference type="InterPro" id="IPR045336">
    <property type="entry name" value="MmgE_PrpD_N"/>
</dbReference>
<dbReference type="InterPro" id="IPR042183">
    <property type="entry name" value="MmgE/PrpD_sf_1"/>
</dbReference>
<sequence>MAQRANGNGADDDACYPGAEGATQRFSDFVAKTKYEDIPPQAISKLLDLIIDHIGVGAGGGAQSESSSHILKAIEAFSEGSVGQSTVYGKSNAYPKHIAALLNGAFAHSFDFDDTLAIGIIHTGASVIPAAIAQAEASDASGRSLLTGLSVGYEVASRLGRALSSGGYPRGFHNTATAGIFGAVAAISNIKGLTSDQVYNAFGLAGSKAAGSMQFLDNGSWNKRLHPGFAAHDAFLCVALAEAGVTGASRAIEGKWGFLQAYSTKSNATGLTDNLRSDWLFPATALKPFPACRFTHTAIELTAKVAAETKSRSLPENITVFVHPSGYDIIGRPSPNKLHPETTVDAQFSMKYQVACAFLFGSEIGWSVYEPEKMKDKRVADLSERIDVIIDEGLKEDFEVRMLFKLDGGAEREEAMVYPLGEVEHPFSTEKVRDKFRGLVRPVYDQDRAEKILKAVDNLAEGSSRDLIKLL</sequence>
<dbReference type="OrthoDB" id="10267976at2759"/>
<gene>
    <name evidence="4" type="ORF">CkaCkLH20_04566</name>
</gene>
<dbReference type="GO" id="GO:0016829">
    <property type="term" value="F:lyase activity"/>
    <property type="evidence" value="ECO:0007669"/>
    <property type="project" value="InterPro"/>
</dbReference>
<dbReference type="GeneID" id="62160359"/>
<evidence type="ECO:0000313" key="4">
    <source>
        <dbReference type="EMBL" id="KAF9877990.1"/>
    </source>
</evidence>
<dbReference type="AlphaFoldDB" id="A0A9P6IFW6"/>
<evidence type="ECO:0000259" key="2">
    <source>
        <dbReference type="Pfam" id="PF03972"/>
    </source>
</evidence>
<reference evidence="4" key="2">
    <citation type="submission" date="2020-11" db="EMBL/GenBank/DDBJ databases">
        <title>Whole genome sequencing of Colletotrichum sp.</title>
        <authorList>
            <person name="Li H."/>
        </authorList>
    </citation>
    <scope>NUCLEOTIDE SEQUENCE</scope>
    <source>
        <strain evidence="4">CkLH20</strain>
    </source>
</reference>
<dbReference type="PANTHER" id="PTHR16943:SF8">
    <property type="entry name" value="2-METHYLCITRATE DEHYDRATASE"/>
    <property type="match status" value="1"/>
</dbReference>
<dbReference type="Proteomes" id="UP000781932">
    <property type="component" value="Unassembled WGS sequence"/>
</dbReference>